<sequence length="470" mass="54408">MNKRHQKTSSTPSTASIISSSRFLEGLVQSRAALTSRDFQLPSNDSRVYQQISVLDTLEDEEIPKPQDIDIIYKSKLNHERTKRKIKKKQKILDELDVNETVGEEGTAQSIRSPVVKRGRSCESIRIHKGEDKLHIPNRPKLIGKDLEIDKQMTWNFNSRIEELEKVLKEKNLTLKAVELELQVKEEILNNQTQQLKSQKKIIELLQSKLKTAQIENNELENITMKYEISEQNRFLLVQDLGNANETIRKLQEKLENYELLKEDQNSQTIHELSSLILSRNSRKSFGNKLQEAFIAKFHSLENEREEAIEKYKETINKNITLLSELRSSDEFILYVSELLESGNIEEASFNLKNMQEFVNNRIESVQLEIEENEALLSAEQPVERSYCTSISYATNSRILSALESPVDRSKSIFNNILPDIDEKTDNSDILNQLEQKLELVEMKEHINATKDWLNYVQCQAAALEQFLDN</sequence>
<evidence type="ECO:0000256" key="1">
    <source>
        <dbReference type="SAM" id="Coils"/>
    </source>
</evidence>
<dbReference type="AlphaFoldDB" id="A0AAU9K8Z0"/>
<reference evidence="2" key="1">
    <citation type="submission" date="2021-09" db="EMBL/GenBank/DDBJ databases">
        <authorList>
            <consortium name="AG Swart"/>
            <person name="Singh M."/>
            <person name="Singh A."/>
            <person name="Seah K."/>
            <person name="Emmerich C."/>
        </authorList>
    </citation>
    <scope>NUCLEOTIDE SEQUENCE</scope>
    <source>
        <strain evidence="2">ATCC30299</strain>
    </source>
</reference>
<evidence type="ECO:0000313" key="3">
    <source>
        <dbReference type="Proteomes" id="UP001162131"/>
    </source>
</evidence>
<feature type="coiled-coil region" evidence="1">
    <location>
        <begin position="161"/>
        <end position="268"/>
    </location>
</feature>
<evidence type="ECO:0000313" key="2">
    <source>
        <dbReference type="EMBL" id="CAG9334474.1"/>
    </source>
</evidence>
<comment type="caution">
    <text evidence="2">The sequence shown here is derived from an EMBL/GenBank/DDBJ whole genome shotgun (WGS) entry which is preliminary data.</text>
</comment>
<proteinExistence type="predicted"/>
<keyword evidence="1" id="KW-0175">Coiled coil</keyword>
<organism evidence="2 3">
    <name type="scientific">Blepharisma stoltei</name>
    <dbReference type="NCBI Taxonomy" id="1481888"/>
    <lineage>
        <taxon>Eukaryota</taxon>
        <taxon>Sar</taxon>
        <taxon>Alveolata</taxon>
        <taxon>Ciliophora</taxon>
        <taxon>Postciliodesmatophora</taxon>
        <taxon>Heterotrichea</taxon>
        <taxon>Heterotrichida</taxon>
        <taxon>Blepharismidae</taxon>
        <taxon>Blepharisma</taxon>
    </lineage>
</organism>
<dbReference type="Proteomes" id="UP001162131">
    <property type="component" value="Unassembled WGS sequence"/>
</dbReference>
<gene>
    <name evidence="2" type="ORF">BSTOLATCC_MIC61089</name>
</gene>
<dbReference type="EMBL" id="CAJZBQ010000058">
    <property type="protein sequence ID" value="CAG9334474.1"/>
    <property type="molecule type" value="Genomic_DNA"/>
</dbReference>
<name>A0AAU9K8Z0_9CILI</name>
<keyword evidence="3" id="KW-1185">Reference proteome</keyword>
<accession>A0AAU9K8Z0</accession>
<protein>
    <submittedName>
        <fullName evidence="2">Uncharacterized protein</fullName>
    </submittedName>
</protein>